<evidence type="ECO:0000313" key="9">
    <source>
        <dbReference type="EMBL" id="RZB65509.1"/>
    </source>
</evidence>
<evidence type="ECO:0000256" key="2">
    <source>
        <dbReference type="ARBA" id="ARBA00005684"/>
    </source>
</evidence>
<evidence type="ECO:0000256" key="7">
    <source>
        <dbReference type="ARBA" id="ARBA00031423"/>
    </source>
</evidence>
<dbReference type="Gene3D" id="3.20.20.80">
    <property type="entry name" value="Glycosidases"/>
    <property type="match status" value="1"/>
</dbReference>
<dbReference type="GO" id="GO:0004134">
    <property type="term" value="F:4-alpha-glucanotransferase activity"/>
    <property type="evidence" value="ECO:0007669"/>
    <property type="project" value="UniProtKB-EC"/>
</dbReference>
<comment type="catalytic activity">
    <reaction evidence="1">
        <text>Transfers a segment of a (1-&gt;4)-alpha-D-glucan to a new position in an acceptor, which may be glucose or a (1-&gt;4)-alpha-D-glucan.</text>
        <dbReference type="EC" id="2.4.1.25"/>
    </reaction>
</comment>
<evidence type="ECO:0000256" key="4">
    <source>
        <dbReference type="ARBA" id="ARBA00022676"/>
    </source>
</evidence>
<comment type="caution">
    <text evidence="9">The sequence shown here is derived from an EMBL/GenBank/DDBJ whole genome shotgun (WGS) entry which is preliminary data.</text>
</comment>
<name>A0A445GW81_GLYSO</name>
<evidence type="ECO:0000256" key="8">
    <source>
        <dbReference type="ARBA" id="ARBA00031501"/>
    </source>
</evidence>
<sequence>MKEKEPSGRTWNIIAEDLGVMTEDVIQLRRSTGAPGMAVLQFDEWGSCTRLLHREDYIELCMQHPTIFN</sequence>
<dbReference type="Pfam" id="PF02446">
    <property type="entry name" value="Glyco_hydro_77"/>
    <property type="match status" value="1"/>
</dbReference>
<dbReference type="EC" id="2.4.1.25" evidence="3"/>
<dbReference type="SUPFAM" id="SSF51445">
    <property type="entry name" value="(Trans)glycosidases"/>
    <property type="match status" value="1"/>
</dbReference>
<proteinExistence type="inferred from homology"/>
<evidence type="ECO:0000256" key="5">
    <source>
        <dbReference type="ARBA" id="ARBA00022679"/>
    </source>
</evidence>
<dbReference type="GO" id="GO:0005975">
    <property type="term" value="P:carbohydrate metabolic process"/>
    <property type="evidence" value="ECO:0007669"/>
    <property type="project" value="InterPro"/>
</dbReference>
<evidence type="ECO:0000256" key="3">
    <source>
        <dbReference type="ARBA" id="ARBA00012560"/>
    </source>
</evidence>
<keyword evidence="10" id="KW-1185">Reference proteome</keyword>
<keyword evidence="6" id="KW-0119">Carbohydrate metabolism</keyword>
<evidence type="ECO:0000256" key="6">
    <source>
        <dbReference type="ARBA" id="ARBA00023277"/>
    </source>
</evidence>
<dbReference type="Proteomes" id="UP000289340">
    <property type="component" value="Chromosome 15"/>
</dbReference>
<keyword evidence="4" id="KW-0328">Glycosyltransferase</keyword>
<dbReference type="InterPro" id="IPR017853">
    <property type="entry name" value="GH"/>
</dbReference>
<comment type="similarity">
    <text evidence="2">Belongs to the disproportionating enzyme family.</text>
</comment>
<evidence type="ECO:0000256" key="1">
    <source>
        <dbReference type="ARBA" id="ARBA00000439"/>
    </source>
</evidence>
<dbReference type="SMR" id="A0A445GW81"/>
<organism evidence="9 10">
    <name type="scientific">Glycine soja</name>
    <name type="common">Wild soybean</name>
    <dbReference type="NCBI Taxonomy" id="3848"/>
    <lineage>
        <taxon>Eukaryota</taxon>
        <taxon>Viridiplantae</taxon>
        <taxon>Streptophyta</taxon>
        <taxon>Embryophyta</taxon>
        <taxon>Tracheophyta</taxon>
        <taxon>Spermatophyta</taxon>
        <taxon>Magnoliopsida</taxon>
        <taxon>eudicotyledons</taxon>
        <taxon>Gunneridae</taxon>
        <taxon>Pentapetalae</taxon>
        <taxon>rosids</taxon>
        <taxon>fabids</taxon>
        <taxon>Fabales</taxon>
        <taxon>Fabaceae</taxon>
        <taxon>Papilionoideae</taxon>
        <taxon>50 kb inversion clade</taxon>
        <taxon>NPAAA clade</taxon>
        <taxon>indigoferoid/millettioid clade</taxon>
        <taxon>Phaseoleae</taxon>
        <taxon>Glycine</taxon>
        <taxon>Glycine subgen. Soja</taxon>
    </lineage>
</organism>
<reference evidence="9 10" key="1">
    <citation type="submission" date="2018-09" db="EMBL/GenBank/DDBJ databases">
        <title>A high-quality reference genome of wild soybean provides a powerful tool to mine soybean genomes.</title>
        <authorList>
            <person name="Xie M."/>
            <person name="Chung C.Y.L."/>
            <person name="Li M.-W."/>
            <person name="Wong F.-L."/>
            <person name="Chan T.-F."/>
            <person name="Lam H.-M."/>
        </authorList>
    </citation>
    <scope>NUCLEOTIDE SEQUENCE [LARGE SCALE GENOMIC DNA]</scope>
    <source>
        <strain evidence="10">cv. W05</strain>
        <tissue evidence="9">Hypocotyl of etiolated seedlings</tissue>
    </source>
</reference>
<dbReference type="EMBL" id="QZWG01000015">
    <property type="protein sequence ID" value="RZB65509.1"/>
    <property type="molecule type" value="Genomic_DNA"/>
</dbReference>
<keyword evidence="5" id="KW-0808">Transferase</keyword>
<evidence type="ECO:0000313" key="10">
    <source>
        <dbReference type="Proteomes" id="UP000289340"/>
    </source>
</evidence>
<protein>
    <recommendedName>
        <fullName evidence="3">4-alpha-glucanotransferase</fullName>
        <ecNumber evidence="3">2.4.1.25</ecNumber>
    </recommendedName>
    <alternativeName>
        <fullName evidence="7">Amylomaltase</fullName>
    </alternativeName>
    <alternativeName>
        <fullName evidence="8">Disproportionating enzyme</fullName>
    </alternativeName>
</protein>
<dbReference type="InterPro" id="IPR003385">
    <property type="entry name" value="Glyco_hydro_77"/>
</dbReference>
<accession>A0A445GW81</accession>
<gene>
    <name evidence="9" type="ORF">D0Y65_041535</name>
</gene>
<dbReference type="AlphaFoldDB" id="A0A445GW81"/>